<accession>A0A4P7UAV6</accession>
<evidence type="ECO:0000256" key="1">
    <source>
        <dbReference type="ARBA" id="ARBA00004776"/>
    </source>
</evidence>
<dbReference type="RefSeq" id="WP_135831454.1">
    <property type="nucleotide sequence ID" value="NZ_BMCK01000001.1"/>
</dbReference>
<dbReference type="PANTHER" id="PTHR43179:SF12">
    <property type="entry name" value="GALACTOFURANOSYLTRANSFERASE GLFT2"/>
    <property type="match status" value="1"/>
</dbReference>
<dbReference type="GO" id="GO:0016757">
    <property type="term" value="F:glycosyltransferase activity"/>
    <property type="evidence" value="ECO:0007669"/>
    <property type="project" value="UniProtKB-KW"/>
</dbReference>
<evidence type="ECO:0000256" key="2">
    <source>
        <dbReference type="ARBA" id="ARBA00006739"/>
    </source>
</evidence>
<dbReference type="KEGG" id="ndp:E2C04_02775"/>
<reference evidence="9" key="3">
    <citation type="journal article" date="2019" name="Int. J. Syst. Evol. Microbiol.">
        <title>The Global Catalogue of Microorganisms (GCM) 10K type strain sequencing project: providing services to taxonomists for standard genome sequencing and annotation.</title>
        <authorList>
            <consortium name="The Broad Institute Genomics Platform"/>
            <consortium name="The Broad Institute Genome Sequencing Center for Infectious Disease"/>
            <person name="Wu L."/>
            <person name="Ma J."/>
        </authorList>
    </citation>
    <scope>NUCLEOTIDE SEQUENCE [LARGE SCALE GENOMIC DNA]</scope>
    <source>
        <strain evidence="9">CCM 7403</strain>
    </source>
</reference>
<dbReference type="Proteomes" id="UP000297025">
    <property type="component" value="Chromosome"/>
</dbReference>
<sequence>MKTVVAVVFYSGLDDLDQCLKSIASESAAEARVVDTSPGQSAVELCLRHGAIHIAAPRNAGYAWALHQGFDSVPDEQFVFVCSNSDVVYQSGSLAELSALAARDESIVYPMQLTTPHGPVAPHIALTTFSPRSLLARWIGLGWKRGLRRQTHFVSQLSAQDGRFVPFPPEFGGSGAVIAMTAETWRRLDGLDRRFFLYEEDRALSLSARHLGISVGLALKARVVHAGGVMTRGLDFQTLDEAMTSERLLWEREFPGTGHLLIAVQRLGVGLRWIRALLRRRPEERRMYAALHRTLWRRDLLSSVPREADGFRRPRNYAFNPSEASRS</sequence>
<gene>
    <name evidence="7" type="ORF">E2C04_02775</name>
    <name evidence="6" type="ORF">GCM10007231_02340</name>
</gene>
<dbReference type="EMBL" id="CP038462">
    <property type="protein sequence ID" value="QCC76405.1"/>
    <property type="molecule type" value="Genomic_DNA"/>
</dbReference>
<dbReference type="InterPro" id="IPR001173">
    <property type="entry name" value="Glyco_trans_2-like"/>
</dbReference>
<dbReference type="PANTHER" id="PTHR43179">
    <property type="entry name" value="RHAMNOSYLTRANSFERASE WBBL"/>
    <property type="match status" value="1"/>
</dbReference>
<proteinExistence type="inferred from homology"/>
<dbReference type="Gene3D" id="3.90.550.10">
    <property type="entry name" value="Spore Coat Polysaccharide Biosynthesis Protein SpsA, Chain A"/>
    <property type="match status" value="1"/>
</dbReference>
<reference evidence="6" key="2">
    <citation type="journal article" date="2014" name="Int. J. Syst. Evol. Microbiol.">
        <title>Complete genome of a new Firmicutes species belonging to the dominant human colonic microbiota ('Ruminococcus bicirculans') reveals two chromosomes and a selective capacity to utilize plant glucans.</title>
        <authorList>
            <consortium name="NISC Comparative Sequencing Program"/>
            <person name="Wegmann U."/>
            <person name="Louis P."/>
            <person name="Goesmann A."/>
            <person name="Henrissat B."/>
            <person name="Duncan S.H."/>
            <person name="Flint H.J."/>
        </authorList>
    </citation>
    <scope>NUCLEOTIDE SEQUENCE</scope>
    <source>
        <strain evidence="6">CCM 7403</strain>
    </source>
</reference>
<name>A0A4P7UAV6_9ACTN</name>
<organism evidence="7 8">
    <name type="scientific">Nocardioides daphniae</name>
    <dbReference type="NCBI Taxonomy" id="402297"/>
    <lineage>
        <taxon>Bacteria</taxon>
        <taxon>Bacillati</taxon>
        <taxon>Actinomycetota</taxon>
        <taxon>Actinomycetes</taxon>
        <taxon>Propionibacteriales</taxon>
        <taxon>Nocardioidaceae</taxon>
        <taxon>Nocardioides</taxon>
    </lineage>
</organism>
<evidence type="ECO:0000259" key="5">
    <source>
        <dbReference type="Pfam" id="PF00535"/>
    </source>
</evidence>
<feature type="domain" description="Glycosyltransferase 2-like" evidence="5">
    <location>
        <begin position="5"/>
        <end position="110"/>
    </location>
</feature>
<evidence type="ECO:0000256" key="3">
    <source>
        <dbReference type="ARBA" id="ARBA00022676"/>
    </source>
</evidence>
<reference evidence="7" key="4">
    <citation type="submission" date="2019-03" db="EMBL/GenBank/DDBJ databases">
        <authorList>
            <person name="Huang Y."/>
        </authorList>
    </citation>
    <scope>NUCLEOTIDE SEQUENCE</scope>
    <source>
        <strain evidence="7">JCM 16608</strain>
    </source>
</reference>
<keyword evidence="9" id="KW-1185">Reference proteome</keyword>
<dbReference type="SUPFAM" id="SSF53448">
    <property type="entry name" value="Nucleotide-diphospho-sugar transferases"/>
    <property type="match status" value="1"/>
</dbReference>
<dbReference type="EMBL" id="BMCK01000001">
    <property type="protein sequence ID" value="GGD07126.1"/>
    <property type="molecule type" value="Genomic_DNA"/>
</dbReference>
<comment type="pathway">
    <text evidence="1">Cell wall biogenesis; cell wall polysaccharide biosynthesis.</text>
</comment>
<keyword evidence="4 7" id="KW-0808">Transferase</keyword>
<dbReference type="AlphaFoldDB" id="A0A4P7UAV6"/>
<protein>
    <submittedName>
        <fullName evidence="7">Glycosyltransferase family 2 protein</fullName>
    </submittedName>
</protein>
<evidence type="ECO:0000256" key="4">
    <source>
        <dbReference type="ARBA" id="ARBA00022679"/>
    </source>
</evidence>
<reference evidence="7 8" key="1">
    <citation type="journal article" date="2008" name="Int. J. Syst. Evol. Microbiol.">
        <title>Nocardioides daphniae sp. nov., isolated from Daphnia cucullata (Crustacea: Cladocera).</title>
        <authorList>
            <person name="Toth E.M."/>
            <person name="Keki Z."/>
            <person name="Homonnay Z.G."/>
            <person name="Borsodi A.K."/>
            <person name="Marialigeti K."/>
            <person name="Schumann P."/>
        </authorList>
    </citation>
    <scope>NUCLEOTIDE SEQUENCE [LARGE SCALE GENOMIC DNA]</scope>
    <source>
        <strain evidence="7 8">JCM 16608</strain>
    </source>
</reference>
<dbReference type="OrthoDB" id="9771846at2"/>
<dbReference type="Pfam" id="PF00535">
    <property type="entry name" value="Glycos_transf_2"/>
    <property type="match status" value="1"/>
</dbReference>
<dbReference type="InterPro" id="IPR029044">
    <property type="entry name" value="Nucleotide-diphossugar_trans"/>
</dbReference>
<evidence type="ECO:0000313" key="8">
    <source>
        <dbReference type="Proteomes" id="UP000297025"/>
    </source>
</evidence>
<evidence type="ECO:0000313" key="6">
    <source>
        <dbReference type="EMBL" id="GGD07126.1"/>
    </source>
</evidence>
<dbReference type="Proteomes" id="UP000630594">
    <property type="component" value="Unassembled WGS sequence"/>
</dbReference>
<keyword evidence="3" id="KW-0328">Glycosyltransferase</keyword>
<comment type="similarity">
    <text evidence="2">Belongs to the glycosyltransferase 2 family.</text>
</comment>
<reference evidence="6" key="5">
    <citation type="submission" date="2024-05" db="EMBL/GenBank/DDBJ databases">
        <authorList>
            <person name="Sun Q."/>
            <person name="Sedlacek I."/>
        </authorList>
    </citation>
    <scope>NUCLEOTIDE SEQUENCE</scope>
    <source>
        <strain evidence="6">CCM 7403</strain>
    </source>
</reference>
<evidence type="ECO:0000313" key="7">
    <source>
        <dbReference type="EMBL" id="QCC76405.1"/>
    </source>
</evidence>
<evidence type="ECO:0000313" key="9">
    <source>
        <dbReference type="Proteomes" id="UP000630594"/>
    </source>
</evidence>